<evidence type="ECO:0000313" key="3">
    <source>
        <dbReference type="Proteomes" id="UP000095558"/>
    </source>
</evidence>
<dbReference type="Proteomes" id="UP000095558">
    <property type="component" value="Unassembled WGS sequence"/>
</dbReference>
<feature type="transmembrane region" description="Helical" evidence="1">
    <location>
        <begin position="12"/>
        <end position="31"/>
    </location>
</feature>
<dbReference type="RefSeq" id="WP_055277900.1">
    <property type="nucleotide sequence ID" value="NZ_CYZV01000058.1"/>
</dbReference>
<feature type="transmembrane region" description="Helical" evidence="1">
    <location>
        <begin position="116"/>
        <end position="140"/>
    </location>
</feature>
<protein>
    <recommendedName>
        <fullName evidence="4">ABC-2 family transporter protein</fullName>
    </recommendedName>
</protein>
<evidence type="ECO:0000256" key="1">
    <source>
        <dbReference type="SAM" id="Phobius"/>
    </source>
</evidence>
<sequence length="224" mass="25651">MKQDLVIVVSKYKLWICIIYVMLLSIIFPLAYADEIGGVIDPYSSLLSILFFSDLFYLEILEKRYEVIKLKSKDVLIGLVKRRFFIAWLFVELLALVQYSLYLMKVNNNIGKMDNLSMLIITLIATGVSIAFFGYLTVVLVNITKKIGIGVGIAVLIWFLLNSTIGMNIFKSANIFAFCEFFTKDLDYSWVIGKLIGAIIVLFGMTVFKSSLIYYKNEVKRYDN</sequence>
<dbReference type="EMBL" id="CYZV01000058">
    <property type="protein sequence ID" value="CUO81824.1"/>
    <property type="molecule type" value="Genomic_DNA"/>
</dbReference>
<feature type="transmembrane region" description="Helical" evidence="1">
    <location>
        <begin position="190"/>
        <end position="215"/>
    </location>
</feature>
<reference evidence="2 3" key="1">
    <citation type="submission" date="2015-09" db="EMBL/GenBank/DDBJ databases">
        <authorList>
            <consortium name="Pathogen Informatics"/>
        </authorList>
    </citation>
    <scope>NUCLEOTIDE SEQUENCE [LARGE SCALE GENOMIC DNA]</scope>
    <source>
        <strain evidence="2 3">2789STDY5834855</strain>
    </source>
</reference>
<keyword evidence="1" id="KW-1133">Transmembrane helix</keyword>
<proteinExistence type="predicted"/>
<organism evidence="2 3">
    <name type="scientific">Clostridium disporicum</name>
    <dbReference type="NCBI Taxonomy" id="84024"/>
    <lineage>
        <taxon>Bacteria</taxon>
        <taxon>Bacillati</taxon>
        <taxon>Bacillota</taxon>
        <taxon>Clostridia</taxon>
        <taxon>Eubacteriales</taxon>
        <taxon>Clostridiaceae</taxon>
        <taxon>Clostridium</taxon>
    </lineage>
</organism>
<dbReference type="AlphaFoldDB" id="A0A174I3U1"/>
<gene>
    <name evidence="2" type="ORF">ERS852470_03455</name>
</gene>
<feature type="transmembrane region" description="Helical" evidence="1">
    <location>
        <begin position="43"/>
        <end position="61"/>
    </location>
</feature>
<feature type="transmembrane region" description="Helical" evidence="1">
    <location>
        <begin position="82"/>
        <end position="104"/>
    </location>
</feature>
<evidence type="ECO:0008006" key="4">
    <source>
        <dbReference type="Google" id="ProtNLM"/>
    </source>
</evidence>
<evidence type="ECO:0000313" key="2">
    <source>
        <dbReference type="EMBL" id="CUO81824.1"/>
    </source>
</evidence>
<accession>A0A174I3U1</accession>
<keyword evidence="1" id="KW-0812">Transmembrane</keyword>
<feature type="transmembrane region" description="Helical" evidence="1">
    <location>
        <begin position="147"/>
        <end position="170"/>
    </location>
</feature>
<name>A0A174I3U1_9CLOT</name>
<keyword evidence="1" id="KW-0472">Membrane</keyword>